<dbReference type="InterPro" id="IPR000560">
    <property type="entry name" value="His_Pase_clade-2"/>
</dbReference>
<evidence type="ECO:0000256" key="1">
    <source>
        <dbReference type="ARBA" id="ARBA00000032"/>
    </source>
</evidence>
<dbReference type="InterPro" id="IPR033379">
    <property type="entry name" value="Acid_Pase_AS"/>
</dbReference>
<organism evidence="9 10">
    <name type="scientific">Pristionchus entomophagus</name>
    <dbReference type="NCBI Taxonomy" id="358040"/>
    <lineage>
        <taxon>Eukaryota</taxon>
        <taxon>Metazoa</taxon>
        <taxon>Ecdysozoa</taxon>
        <taxon>Nematoda</taxon>
        <taxon>Chromadorea</taxon>
        <taxon>Rhabditida</taxon>
        <taxon>Rhabditina</taxon>
        <taxon>Diplogasteromorpha</taxon>
        <taxon>Diplogasteroidea</taxon>
        <taxon>Neodiplogasteridae</taxon>
        <taxon>Pristionchus</taxon>
    </lineage>
</organism>
<dbReference type="PANTHER" id="PTHR11567">
    <property type="entry name" value="ACID PHOSPHATASE-RELATED"/>
    <property type="match status" value="1"/>
</dbReference>
<sequence length="362" mass="40677">MSFRLILASLAAASAASKDELLSVNIVIRHGDRAPSFGWATDDSEDVFFRGHDELSDSGIDHVYEQGSHFRIAYFDNEIVDRRFLPHEVYVRSSAVNRCLMSAASFTRSLFYNTSKKNPVIPPIYSNDKDNDYMLQPHLDCQDGWEDVKSKFNLTDPDDVPLQAAAALLKTDWDCQYVPGKLFDAIVAELPNELIHMRTAYKDCAKVKGKKFMYKYIELLAGAGSNFNELRIKRNAGLLTNELLKNFAEADKCTTAPCSEVPKMRIYYTHDVTELAIAHIFGVLPVFNYTTPAFSSALVFETYRNTTNQGSYVQILLKNGEKPLFEPTNNCYKKDCSVAAVTKAAKPFAITESIPCKKVQPN</sequence>
<name>A0AAV5SRG9_9BILA</name>
<evidence type="ECO:0000256" key="2">
    <source>
        <dbReference type="ARBA" id="ARBA00005375"/>
    </source>
</evidence>
<dbReference type="EMBL" id="BTSX01000001">
    <property type="protein sequence ID" value="GMS82131.1"/>
    <property type="molecule type" value="Genomic_DNA"/>
</dbReference>
<feature type="signal peptide" evidence="8">
    <location>
        <begin position="1"/>
        <end position="16"/>
    </location>
</feature>
<evidence type="ECO:0000313" key="9">
    <source>
        <dbReference type="EMBL" id="GMS82131.1"/>
    </source>
</evidence>
<proteinExistence type="inferred from homology"/>
<comment type="catalytic activity">
    <reaction evidence="1">
        <text>a phosphate monoester + H2O = an alcohol + phosphate</text>
        <dbReference type="Rhea" id="RHEA:15017"/>
        <dbReference type="ChEBI" id="CHEBI:15377"/>
        <dbReference type="ChEBI" id="CHEBI:30879"/>
        <dbReference type="ChEBI" id="CHEBI:43474"/>
        <dbReference type="ChEBI" id="CHEBI:67140"/>
        <dbReference type="EC" id="3.1.3.2"/>
    </reaction>
</comment>
<comment type="similarity">
    <text evidence="2">Belongs to the histidine acid phosphatase family.</text>
</comment>
<keyword evidence="7" id="KW-0325">Glycoprotein</keyword>
<dbReference type="EC" id="3.1.3.2" evidence="3"/>
<reference evidence="9" key="1">
    <citation type="submission" date="2023-10" db="EMBL/GenBank/DDBJ databases">
        <title>Genome assembly of Pristionchus species.</title>
        <authorList>
            <person name="Yoshida K."/>
            <person name="Sommer R.J."/>
        </authorList>
    </citation>
    <scope>NUCLEOTIDE SEQUENCE</scope>
    <source>
        <strain evidence="9">RS0144</strain>
    </source>
</reference>
<dbReference type="GO" id="GO:0003993">
    <property type="term" value="F:acid phosphatase activity"/>
    <property type="evidence" value="ECO:0007669"/>
    <property type="project" value="UniProtKB-EC"/>
</dbReference>
<dbReference type="SUPFAM" id="SSF53254">
    <property type="entry name" value="Phosphoglycerate mutase-like"/>
    <property type="match status" value="1"/>
</dbReference>
<dbReference type="Gene3D" id="3.40.50.1240">
    <property type="entry name" value="Phosphoglycerate mutase-like"/>
    <property type="match status" value="1"/>
</dbReference>
<dbReference type="PROSITE" id="PS00616">
    <property type="entry name" value="HIS_ACID_PHOSPHAT_1"/>
    <property type="match status" value="1"/>
</dbReference>
<evidence type="ECO:0000256" key="3">
    <source>
        <dbReference type="ARBA" id="ARBA00012646"/>
    </source>
</evidence>
<dbReference type="PANTHER" id="PTHR11567:SF211">
    <property type="entry name" value="PROSTATIC ACID PHOSPHATASE"/>
    <property type="match status" value="1"/>
</dbReference>
<evidence type="ECO:0000256" key="7">
    <source>
        <dbReference type="ARBA" id="ARBA00023180"/>
    </source>
</evidence>
<keyword evidence="10" id="KW-1185">Reference proteome</keyword>
<evidence type="ECO:0000256" key="6">
    <source>
        <dbReference type="ARBA" id="ARBA00023157"/>
    </source>
</evidence>
<keyword evidence="6" id="KW-1015">Disulfide bond</keyword>
<feature type="chain" id="PRO_5043405849" description="acid phosphatase" evidence="8">
    <location>
        <begin position="17"/>
        <end position="362"/>
    </location>
</feature>
<protein>
    <recommendedName>
        <fullName evidence="3">acid phosphatase</fullName>
        <ecNumber evidence="3">3.1.3.2</ecNumber>
    </recommendedName>
</protein>
<dbReference type="InterPro" id="IPR050645">
    <property type="entry name" value="Histidine_acid_phosphatase"/>
</dbReference>
<keyword evidence="5" id="KW-0378">Hydrolase</keyword>
<dbReference type="CDD" id="cd07061">
    <property type="entry name" value="HP_HAP_like"/>
    <property type="match status" value="1"/>
</dbReference>
<evidence type="ECO:0000313" key="10">
    <source>
        <dbReference type="Proteomes" id="UP001432027"/>
    </source>
</evidence>
<comment type="caution">
    <text evidence="9">The sequence shown here is derived from an EMBL/GenBank/DDBJ whole genome shotgun (WGS) entry which is preliminary data.</text>
</comment>
<dbReference type="Proteomes" id="UP001432027">
    <property type="component" value="Unassembled WGS sequence"/>
</dbReference>
<evidence type="ECO:0000256" key="5">
    <source>
        <dbReference type="ARBA" id="ARBA00022801"/>
    </source>
</evidence>
<gene>
    <name evidence="9" type="ORF">PENTCL1PPCAC_4306</name>
</gene>
<keyword evidence="4 8" id="KW-0732">Signal</keyword>
<dbReference type="Pfam" id="PF00328">
    <property type="entry name" value="His_Phos_2"/>
    <property type="match status" value="1"/>
</dbReference>
<dbReference type="InterPro" id="IPR029033">
    <property type="entry name" value="His_PPase_superfam"/>
</dbReference>
<dbReference type="AlphaFoldDB" id="A0AAV5SRG9"/>
<evidence type="ECO:0000256" key="8">
    <source>
        <dbReference type="SAM" id="SignalP"/>
    </source>
</evidence>
<evidence type="ECO:0000256" key="4">
    <source>
        <dbReference type="ARBA" id="ARBA00022729"/>
    </source>
</evidence>
<accession>A0AAV5SRG9</accession>